<sequence length="135" mass="14883">MNPAELDTLVQAAQTIAAVLSGLGVPGLVGLALAGPACVLMTVLVLDHKRSARMELAQERFRENVNVVLEAYRADTSSMLHEIGKEHAEVVNFYNDNVELVRGYNRMADAMQTLVVNNTRALERLVTIIETREHL</sequence>
<keyword evidence="1" id="KW-0472">Membrane</keyword>
<accession>A0A212K659</accession>
<feature type="transmembrane region" description="Helical" evidence="1">
    <location>
        <begin position="28"/>
        <end position="46"/>
    </location>
</feature>
<dbReference type="EMBL" id="FLUP01000001">
    <property type="protein sequence ID" value="SBW07204.1"/>
    <property type="molecule type" value="Genomic_DNA"/>
</dbReference>
<proteinExistence type="predicted"/>
<dbReference type="RefSeq" id="WP_296936448.1">
    <property type="nucleotide sequence ID" value="NZ_LT598928.1"/>
</dbReference>
<evidence type="ECO:0000313" key="2">
    <source>
        <dbReference type="EMBL" id="SBW07204.1"/>
    </source>
</evidence>
<organism evidence="2">
    <name type="scientific">uncultured Desulfovibrio sp</name>
    <dbReference type="NCBI Taxonomy" id="167968"/>
    <lineage>
        <taxon>Bacteria</taxon>
        <taxon>Pseudomonadati</taxon>
        <taxon>Thermodesulfobacteriota</taxon>
        <taxon>Desulfovibrionia</taxon>
        <taxon>Desulfovibrionales</taxon>
        <taxon>Desulfovibrionaceae</taxon>
        <taxon>Desulfovibrio</taxon>
        <taxon>environmental samples</taxon>
    </lineage>
</organism>
<keyword evidence="1" id="KW-1133">Transmembrane helix</keyword>
<dbReference type="AlphaFoldDB" id="A0A212K659"/>
<name>A0A212K659_9BACT</name>
<gene>
    <name evidence="2" type="ORF">KM92DES2_12303</name>
</gene>
<keyword evidence="1" id="KW-0812">Transmembrane</keyword>
<evidence type="ECO:0000256" key="1">
    <source>
        <dbReference type="SAM" id="Phobius"/>
    </source>
</evidence>
<reference evidence="2" key="1">
    <citation type="submission" date="2016-04" db="EMBL/GenBank/DDBJ databases">
        <authorList>
            <person name="Evans L.H."/>
            <person name="Alamgir A."/>
            <person name="Owens N."/>
            <person name="Weber N.D."/>
            <person name="Virtaneva K."/>
            <person name="Barbian K."/>
            <person name="Babar A."/>
            <person name="Rosenke K."/>
        </authorList>
    </citation>
    <scope>NUCLEOTIDE SEQUENCE</scope>
    <source>
        <strain evidence="2">92-2</strain>
    </source>
</reference>
<protein>
    <submittedName>
        <fullName evidence="2">Uncharacterized protein</fullName>
    </submittedName>
</protein>